<dbReference type="Pfam" id="PF01464">
    <property type="entry name" value="SLT"/>
    <property type="match status" value="1"/>
</dbReference>
<dbReference type="Gene3D" id="1.10.530.10">
    <property type="match status" value="1"/>
</dbReference>
<dbReference type="PANTHER" id="PTHR37423">
    <property type="entry name" value="SOLUBLE LYTIC MUREIN TRANSGLYCOSYLASE-RELATED"/>
    <property type="match status" value="1"/>
</dbReference>
<protein>
    <submittedName>
        <fullName evidence="2">Internal virion protein with endolysin domain</fullName>
    </submittedName>
</protein>
<dbReference type="InterPro" id="IPR008258">
    <property type="entry name" value="Transglycosylase_SLT_dom_1"/>
</dbReference>
<dbReference type="CDD" id="cd00254">
    <property type="entry name" value="LT-like"/>
    <property type="match status" value="1"/>
</dbReference>
<organism evidence="2">
    <name type="scientific">Aeromonas phage vB_AdhaP_MF</name>
    <dbReference type="NCBI Taxonomy" id="3367373"/>
    <lineage>
        <taxon>Viruses</taxon>
        <taxon>Duplodnaviria</taxon>
        <taxon>Heunggongvirae</taxon>
        <taxon>Uroviricota</taxon>
        <taxon>Caudoviricetes</taxon>
        <taxon>Autographiviridae</taxon>
    </lineage>
</organism>
<dbReference type="SUPFAM" id="SSF53955">
    <property type="entry name" value="Lysozyme-like"/>
    <property type="match status" value="1"/>
</dbReference>
<evidence type="ECO:0000259" key="1">
    <source>
        <dbReference type="Pfam" id="PF01464"/>
    </source>
</evidence>
<feature type="domain" description="Transglycosylase SLT" evidence="1">
    <location>
        <begin position="18"/>
        <end position="111"/>
    </location>
</feature>
<dbReference type="InterPro" id="IPR023346">
    <property type="entry name" value="Lysozyme-like_dom_sf"/>
</dbReference>
<reference evidence="2" key="1">
    <citation type="submission" date="2024-10" db="EMBL/GenBank/DDBJ databases">
        <title>Characterization of Aeromonas dhakensis bacteriophages.</title>
        <authorList>
            <person name="Ansari F."/>
            <person name="Tyagi A."/>
            <person name="Shashidhar R."/>
            <person name="Nagar V."/>
        </authorList>
    </citation>
    <scope>NUCLEOTIDE SEQUENCE</scope>
</reference>
<dbReference type="PANTHER" id="PTHR37423:SF2">
    <property type="entry name" value="MEMBRANE-BOUND LYTIC MUREIN TRANSGLYCOSYLASE C"/>
    <property type="match status" value="1"/>
</dbReference>
<name>A0AB74UMQ2_9CAUD</name>
<proteinExistence type="predicted"/>
<gene>
    <name evidence="2" type="ORF">vBAdhaPMF_0042</name>
</gene>
<dbReference type="EMBL" id="PQ421477">
    <property type="protein sequence ID" value="XHV14289.1"/>
    <property type="molecule type" value="Genomic_DNA"/>
</dbReference>
<accession>A0AB74UMQ2</accession>
<evidence type="ECO:0000313" key="2">
    <source>
        <dbReference type="EMBL" id="XHV14289.1"/>
    </source>
</evidence>
<sequence length="1249" mass="135887">MRKPFMVDNQKRTEYDELLQDAETRHGLPEGLLKTTMMIENRNNPANRVSPKGARGVMQIMPSNFEALGITNPDDPAQSIEGAAKLYSQLNKQYNGDVGAMMAHYNGGNKAGTAYLEGKKLNPETADYIEYASPYLTAAGKPSKYGRAVMGAADTQMGRDMLPSDIVEQVEDGVGELITGLDASTEERLKREAELAQLTFADSFNMGLKDTVTSLLAEAGAREFDPNFRVGENEQRYVGEQVQGGLSKAESERVYNSRSMHDLDRNIGRINENREHALKLREQDGVGTAVAIAGQLSGGLMDPVGLPIGSFGTAARVIKGAGAVSSIARSSLEGAAAMAVISPLAQTVERGDWTAEEVGQHIATGAVFGAGLGAVSRAVGFGGVQDRAINARVNNEIRPEQPVAEQKVNFRDATETSLSDDGSTIGIGETEFIKQALAYDESNVLGKAGELRDKYYGSSIRNKLFGWADSSGVILAKSDSKVVRHFGRLITGNQAGIGKAEASTVATQKEILRGQWQHTYVPLLKDAFAEWAPAPELLKHMAGGARGAEAEFSRAVQIERFKHRTYRKENGSSEGYVSDAPEPIQRAAKVMDEHYAATKDAQVLHETEHSSRLVEEDSVGYIPQTTDWARIQDAPPAKRAAWREMVEAEYRKEVTAKLSKMRQEKAEWIEKAYARAETNIDAPWVDKFLKDPEAYFERNLSDLSKKMNKEMQRRANHWWDNAMKDANTKYQNSEASLLQLANELAEEVLSNRFVDADLVKVFQQNLKGKWADTSRRELDMLASREVDGEQVLMLDMFRHNVFENMQSNINQTSGRVAFAKSGWKTEQDIQDTLNAIRRTGTAHELEHATFVTDLILGRAKKLAADDALSQAVSNMTYATTMGKMPLAVLADFPVMVGTLGVDGMAKALGSMAQHVISGDLFRKGHKVTAVGKELDAYMKGLQGRDHELWTNAAVDGNGMAMEVGGMALRTSQAASRLTSMASGANMVSRLTGHGVTSAVQSKLHSYLKTGKGFTESRLAEQGLNPDILARIKKQFVEHGSDTEFGLANWTDATAKDDFIAAAYNMAHSSSMDRVKAGEQTKWEQTNILGYLFGKFRTIGIRSAERVAIRNLTQMDANTAAALTTGLAFATFLAYARVHLDAATSQDPAKILEERLTPLALTGQVARMSSMMGLTSEGTTLLDLITGGGFTGGSDTPLTGTVTRMSDAVGGIGQALTGTGEWSRAFQKSFKALPAGNTYLMLGAAKAMED</sequence>